<reference evidence="1" key="1">
    <citation type="submission" date="2022-04" db="EMBL/GenBank/DDBJ databases">
        <title>Chromosome-scale genome assembly of Holotrichia oblita Faldermann.</title>
        <authorList>
            <person name="Rongchong L."/>
        </authorList>
    </citation>
    <scope>NUCLEOTIDE SEQUENCE</scope>
    <source>
        <strain evidence="1">81SQS9</strain>
    </source>
</reference>
<proteinExistence type="predicted"/>
<accession>A0ACB9T6U5</accession>
<gene>
    <name evidence="1" type="ORF">MML48_4g00008497</name>
</gene>
<comment type="caution">
    <text evidence="1">The sequence shown here is derived from an EMBL/GenBank/DDBJ whole genome shotgun (WGS) entry which is preliminary data.</text>
</comment>
<dbReference type="EMBL" id="CM043018">
    <property type="protein sequence ID" value="KAI4462439.1"/>
    <property type="molecule type" value="Genomic_DNA"/>
</dbReference>
<name>A0ACB9T6U5_HOLOL</name>
<keyword evidence="2" id="KW-1185">Reference proteome</keyword>
<protein>
    <submittedName>
        <fullName evidence="1">Lipase</fullName>
    </submittedName>
</protein>
<dbReference type="Proteomes" id="UP001056778">
    <property type="component" value="Chromosome 4"/>
</dbReference>
<evidence type="ECO:0000313" key="1">
    <source>
        <dbReference type="EMBL" id="KAI4462439.1"/>
    </source>
</evidence>
<sequence length="146" mass="16719">MDVLNISDPSTTAAPDILMSMPKIEFSWYDYGLFSVMLLGSMLIGIYFGFIKPQVTATDYLMGGKKMKVLPVALSNGSQITFTFTFTAEQDAFSLKTHYRSGTHHEDGSWSYSLQSRMQQFYENDPDVVVPYKVFSKHRDRIIERF</sequence>
<evidence type="ECO:0000313" key="2">
    <source>
        <dbReference type="Proteomes" id="UP001056778"/>
    </source>
</evidence>
<organism evidence="1 2">
    <name type="scientific">Holotrichia oblita</name>
    <name type="common">Chafer beetle</name>
    <dbReference type="NCBI Taxonomy" id="644536"/>
    <lineage>
        <taxon>Eukaryota</taxon>
        <taxon>Metazoa</taxon>
        <taxon>Ecdysozoa</taxon>
        <taxon>Arthropoda</taxon>
        <taxon>Hexapoda</taxon>
        <taxon>Insecta</taxon>
        <taxon>Pterygota</taxon>
        <taxon>Neoptera</taxon>
        <taxon>Endopterygota</taxon>
        <taxon>Coleoptera</taxon>
        <taxon>Polyphaga</taxon>
        <taxon>Scarabaeiformia</taxon>
        <taxon>Scarabaeidae</taxon>
        <taxon>Melolonthinae</taxon>
        <taxon>Holotrichia</taxon>
    </lineage>
</organism>